<sequence length="124" mass="14343">MLSLGRHINRLLRKTYGRKCRYYLIYHTSANLIEGDTILVKNGVQTNELGFTLVNLDKVVFYVNDLSNKRWSVVLQGRSIFGSDENQDSDLEISYTPSFSTRMPTFNEKNKVDDVHFTGHDHVE</sequence>
<organism evidence="1 2">
    <name type="scientific">Mucuna pruriens</name>
    <name type="common">Velvet bean</name>
    <name type="synonym">Dolichos pruriens</name>
    <dbReference type="NCBI Taxonomy" id="157652"/>
    <lineage>
        <taxon>Eukaryota</taxon>
        <taxon>Viridiplantae</taxon>
        <taxon>Streptophyta</taxon>
        <taxon>Embryophyta</taxon>
        <taxon>Tracheophyta</taxon>
        <taxon>Spermatophyta</taxon>
        <taxon>Magnoliopsida</taxon>
        <taxon>eudicotyledons</taxon>
        <taxon>Gunneridae</taxon>
        <taxon>Pentapetalae</taxon>
        <taxon>rosids</taxon>
        <taxon>fabids</taxon>
        <taxon>Fabales</taxon>
        <taxon>Fabaceae</taxon>
        <taxon>Papilionoideae</taxon>
        <taxon>50 kb inversion clade</taxon>
        <taxon>NPAAA clade</taxon>
        <taxon>indigoferoid/millettioid clade</taxon>
        <taxon>Phaseoleae</taxon>
        <taxon>Mucuna</taxon>
    </lineage>
</organism>
<feature type="non-terminal residue" evidence="1">
    <location>
        <position position="1"/>
    </location>
</feature>
<comment type="caution">
    <text evidence="1">The sequence shown here is derived from an EMBL/GenBank/DDBJ whole genome shotgun (WGS) entry which is preliminary data.</text>
</comment>
<dbReference type="AlphaFoldDB" id="A0A371GLX0"/>
<name>A0A371GLX0_MUCPR</name>
<gene>
    <name evidence="1" type="ORF">CR513_26483</name>
</gene>
<feature type="non-terminal residue" evidence="1">
    <location>
        <position position="124"/>
    </location>
</feature>
<dbReference type="Proteomes" id="UP000257109">
    <property type="component" value="Unassembled WGS sequence"/>
</dbReference>
<protein>
    <recommendedName>
        <fullName evidence="3">DUF4216 domain-containing protein</fullName>
    </recommendedName>
</protein>
<evidence type="ECO:0008006" key="3">
    <source>
        <dbReference type="Google" id="ProtNLM"/>
    </source>
</evidence>
<evidence type="ECO:0000313" key="1">
    <source>
        <dbReference type="EMBL" id="RDX91526.1"/>
    </source>
</evidence>
<evidence type="ECO:0000313" key="2">
    <source>
        <dbReference type="Proteomes" id="UP000257109"/>
    </source>
</evidence>
<accession>A0A371GLX0</accession>
<dbReference type="OrthoDB" id="1709318at2759"/>
<dbReference type="EMBL" id="QJKJ01005096">
    <property type="protein sequence ID" value="RDX91526.1"/>
    <property type="molecule type" value="Genomic_DNA"/>
</dbReference>
<reference evidence="1" key="1">
    <citation type="submission" date="2018-05" db="EMBL/GenBank/DDBJ databases">
        <title>Draft genome of Mucuna pruriens seed.</title>
        <authorList>
            <person name="Nnadi N.E."/>
            <person name="Vos R."/>
            <person name="Hasami M.H."/>
            <person name="Devisetty U.K."/>
            <person name="Aguiy J.C."/>
        </authorList>
    </citation>
    <scope>NUCLEOTIDE SEQUENCE [LARGE SCALE GENOMIC DNA]</scope>
    <source>
        <strain evidence="1">JCA_2017</strain>
    </source>
</reference>
<keyword evidence="2" id="KW-1185">Reference proteome</keyword>
<proteinExistence type="predicted"/>